<name>A0A1C7LZ81_GRIFR</name>
<reference evidence="2 3" key="1">
    <citation type="submission" date="2016-03" db="EMBL/GenBank/DDBJ databases">
        <title>Whole genome sequencing of Grifola frondosa 9006-11.</title>
        <authorList>
            <person name="Min B."/>
            <person name="Park H."/>
            <person name="Kim J.-G."/>
            <person name="Cho H."/>
            <person name="Oh Y.-L."/>
            <person name="Kong W.-S."/>
            <person name="Choi I.-G."/>
        </authorList>
    </citation>
    <scope>NUCLEOTIDE SEQUENCE [LARGE SCALE GENOMIC DNA]</scope>
    <source>
        <strain evidence="2 3">9006-11</strain>
    </source>
</reference>
<evidence type="ECO:0000256" key="1">
    <source>
        <dbReference type="SAM" id="MobiDB-lite"/>
    </source>
</evidence>
<keyword evidence="3" id="KW-1185">Reference proteome</keyword>
<evidence type="ECO:0000313" key="2">
    <source>
        <dbReference type="EMBL" id="OBZ70023.1"/>
    </source>
</evidence>
<dbReference type="Proteomes" id="UP000092993">
    <property type="component" value="Unassembled WGS sequence"/>
</dbReference>
<accession>A0A1C7LZ81</accession>
<sequence>MSSCTLTRLSAFGPSNKKLDKNENRQPSTPACISPEHSSPFRQRMLDIGLLRPISEICTSTVTTSLTGAVNFSECRCRRRSWWGAEDIDIDDINLVSAFLALGHWFLEQKLFAVHNTMVRS</sequence>
<evidence type="ECO:0000313" key="3">
    <source>
        <dbReference type="Proteomes" id="UP000092993"/>
    </source>
</evidence>
<comment type="caution">
    <text evidence="2">The sequence shown here is derived from an EMBL/GenBank/DDBJ whole genome shotgun (WGS) entry which is preliminary data.</text>
</comment>
<organism evidence="2 3">
    <name type="scientific">Grifola frondosa</name>
    <name type="common">Maitake</name>
    <name type="synonym">Polyporus frondosus</name>
    <dbReference type="NCBI Taxonomy" id="5627"/>
    <lineage>
        <taxon>Eukaryota</taxon>
        <taxon>Fungi</taxon>
        <taxon>Dikarya</taxon>
        <taxon>Basidiomycota</taxon>
        <taxon>Agaricomycotina</taxon>
        <taxon>Agaricomycetes</taxon>
        <taxon>Polyporales</taxon>
        <taxon>Grifolaceae</taxon>
        <taxon>Grifola</taxon>
    </lineage>
</organism>
<feature type="compositionally biased region" description="Polar residues" evidence="1">
    <location>
        <begin position="25"/>
        <end position="38"/>
    </location>
</feature>
<dbReference type="AlphaFoldDB" id="A0A1C7LZ81"/>
<dbReference type="EMBL" id="LUGG01000014">
    <property type="protein sequence ID" value="OBZ70023.1"/>
    <property type="molecule type" value="Genomic_DNA"/>
</dbReference>
<protein>
    <submittedName>
        <fullName evidence="2">Uncharacterized protein</fullName>
    </submittedName>
</protein>
<feature type="region of interest" description="Disordered" evidence="1">
    <location>
        <begin position="1"/>
        <end position="38"/>
    </location>
</feature>
<gene>
    <name evidence="2" type="ORF">A0H81_09908</name>
</gene>
<proteinExistence type="predicted"/>